<dbReference type="GO" id="GO:0043418">
    <property type="term" value="P:homocysteine catabolic process"/>
    <property type="evidence" value="ECO:0007669"/>
    <property type="project" value="TreeGrafter"/>
</dbReference>
<dbReference type="InterPro" id="IPR038765">
    <property type="entry name" value="Papain-like_cys_pep_sf"/>
</dbReference>
<evidence type="ECO:0000313" key="5">
    <source>
        <dbReference type="EMBL" id="VBB18664.1"/>
    </source>
</evidence>
<comment type="caution">
    <text evidence="5">The sequence shown here is derived from an EMBL/GenBank/DDBJ whole genome shotgun (WGS) entry which is preliminary data.</text>
</comment>
<accession>A0A5K0UAY9</accession>
<name>A0A5K0UAY9_9VIRU</name>
<proteinExistence type="inferred from homology"/>
<keyword evidence="1 4" id="KW-0645">Protease</keyword>
<dbReference type="GO" id="GO:0009636">
    <property type="term" value="P:response to toxic substance"/>
    <property type="evidence" value="ECO:0007669"/>
    <property type="project" value="TreeGrafter"/>
</dbReference>
<protein>
    <submittedName>
        <fullName evidence="5">Bleomycin hydrolase (PepC)</fullName>
    </submittedName>
</protein>
<keyword evidence="6" id="KW-1185">Reference proteome</keyword>
<evidence type="ECO:0000256" key="4">
    <source>
        <dbReference type="PIRNR" id="PIRNR005700"/>
    </source>
</evidence>
<dbReference type="Gene3D" id="3.90.70.10">
    <property type="entry name" value="Cysteine proteinases"/>
    <property type="match status" value="1"/>
</dbReference>
<gene>
    <name evidence="5" type="ORF">YASMINEVIRUS_1195</name>
</gene>
<dbReference type="EMBL" id="UPSH01000001">
    <property type="protein sequence ID" value="VBB18664.1"/>
    <property type="molecule type" value="Genomic_DNA"/>
</dbReference>
<dbReference type="InterPro" id="IPR004134">
    <property type="entry name" value="Peptidase_C1B"/>
</dbReference>
<comment type="similarity">
    <text evidence="4">Belongs to the peptidase C1 family.</text>
</comment>
<sequence>MSTYKSAPLDTDFVRKVVADIDNEPKNVVSANAFQSVEFSKLVLNHSVLDKADHVFSHQITDEVEAVDQESAGLCWMCGGLSMCRRSVINSLGLDKDFHLSLNHLMFWDKVERSNYFLNFIIENRHLPFDSRKIDSATSHPISDGGYWHTFYDLVQKYGIVPDTVFKRRVSGKNTSSMNKLIQYKLREFASIVMSPNKPVNTPQLSLSDIQGLKNQYLATIITILVQIVGHPIYPDEKFSWTYSTKKGKKGIITDITPLEFYTQKCKINFDDYVLIMNDPRQRHPYNRTYEKITTRQMVVPDVVGKTNKVATSKLNNRAHISLNLEFDEVVKLVIKQIDAGVPVWFSCDVGKYANHKYNILDTNLYNFGSPFNTSFNNMSKADRLDFNESYASHVMCIVGYDLDGAVGHRAKKRKISKTDSNGEDSASDVYDESATKVVKFKVENSWGDIGDGDGFYLMTREWFEQYGYEVVIKDEYLTPDQIEALKTKPTKMKFTDPLGSFGECDCDSCHSQEANLTS</sequence>
<organism evidence="5 6">
    <name type="scientific">Yasminevirus sp. GU-2018</name>
    <dbReference type="NCBI Taxonomy" id="2420051"/>
    <lineage>
        <taxon>Viruses</taxon>
        <taxon>Varidnaviria</taxon>
        <taxon>Bamfordvirae</taxon>
        <taxon>Nucleocytoviricota</taxon>
        <taxon>Megaviricetes</taxon>
        <taxon>Imitervirales</taxon>
        <taxon>Mimiviridae</taxon>
        <taxon>Klosneuvirinae</taxon>
        <taxon>Yasminevirus</taxon>
        <taxon>Yasminevirus saudimassiliense</taxon>
    </lineage>
</organism>
<evidence type="ECO:0000256" key="1">
    <source>
        <dbReference type="ARBA" id="ARBA00022670"/>
    </source>
</evidence>
<dbReference type="GO" id="GO:0006508">
    <property type="term" value="P:proteolysis"/>
    <property type="evidence" value="ECO:0007669"/>
    <property type="project" value="UniProtKB-KW"/>
</dbReference>
<dbReference type="PIRSF" id="PIRSF005700">
    <property type="entry name" value="PepC"/>
    <property type="match status" value="1"/>
</dbReference>
<dbReference type="GO" id="GO:0070005">
    <property type="term" value="F:cysteine-type aminopeptidase activity"/>
    <property type="evidence" value="ECO:0007669"/>
    <property type="project" value="InterPro"/>
</dbReference>
<evidence type="ECO:0000256" key="3">
    <source>
        <dbReference type="ARBA" id="ARBA00022807"/>
    </source>
</evidence>
<dbReference type="PANTHER" id="PTHR10363:SF2">
    <property type="entry name" value="BLEOMYCIN HYDROLASE"/>
    <property type="match status" value="1"/>
</dbReference>
<evidence type="ECO:0000256" key="2">
    <source>
        <dbReference type="ARBA" id="ARBA00022801"/>
    </source>
</evidence>
<reference evidence="5 6" key="1">
    <citation type="submission" date="2018-10" db="EMBL/GenBank/DDBJ databases">
        <authorList>
            <consortium name="IHU Genomes"/>
        </authorList>
    </citation>
    <scope>NUCLEOTIDE SEQUENCE [LARGE SCALE GENOMIC DNA]</scope>
    <source>
        <strain evidence="5 6">A1</strain>
    </source>
</reference>
<keyword evidence="2 4" id="KW-0378">Hydrolase</keyword>
<evidence type="ECO:0000313" key="6">
    <source>
        <dbReference type="Proteomes" id="UP000594342"/>
    </source>
</evidence>
<dbReference type="PANTHER" id="PTHR10363">
    <property type="entry name" value="BLEOMYCIN HYDROLASE"/>
    <property type="match status" value="1"/>
</dbReference>
<dbReference type="SUPFAM" id="SSF54001">
    <property type="entry name" value="Cysteine proteinases"/>
    <property type="match status" value="1"/>
</dbReference>
<dbReference type="Pfam" id="PF03051">
    <property type="entry name" value="Peptidase_C1_2"/>
    <property type="match status" value="2"/>
</dbReference>
<dbReference type="Proteomes" id="UP000594342">
    <property type="component" value="Unassembled WGS sequence"/>
</dbReference>
<keyword evidence="3 4" id="KW-0788">Thiol protease</keyword>